<dbReference type="AlphaFoldDB" id="A0A8B6F0R6"/>
<organism evidence="2 3">
    <name type="scientific">Mytilus galloprovincialis</name>
    <name type="common">Mediterranean mussel</name>
    <dbReference type="NCBI Taxonomy" id="29158"/>
    <lineage>
        <taxon>Eukaryota</taxon>
        <taxon>Metazoa</taxon>
        <taxon>Spiralia</taxon>
        <taxon>Lophotrochozoa</taxon>
        <taxon>Mollusca</taxon>
        <taxon>Bivalvia</taxon>
        <taxon>Autobranchia</taxon>
        <taxon>Pteriomorphia</taxon>
        <taxon>Mytilida</taxon>
        <taxon>Mytiloidea</taxon>
        <taxon>Mytilidae</taxon>
        <taxon>Mytilinae</taxon>
        <taxon>Mytilus</taxon>
    </lineage>
</organism>
<name>A0A8B6F0R6_MYTGA</name>
<feature type="compositionally biased region" description="Polar residues" evidence="1">
    <location>
        <begin position="112"/>
        <end position="122"/>
    </location>
</feature>
<gene>
    <name evidence="2" type="ORF">MGAL_10B025138</name>
</gene>
<evidence type="ECO:0000313" key="2">
    <source>
        <dbReference type="EMBL" id="VDI42853.1"/>
    </source>
</evidence>
<comment type="caution">
    <text evidence="2">The sequence shown here is derived from an EMBL/GenBank/DDBJ whole genome shotgun (WGS) entry which is preliminary data.</text>
</comment>
<feature type="region of interest" description="Disordered" evidence="1">
    <location>
        <begin position="138"/>
        <end position="170"/>
    </location>
</feature>
<evidence type="ECO:0000256" key="1">
    <source>
        <dbReference type="SAM" id="MobiDB-lite"/>
    </source>
</evidence>
<keyword evidence="3" id="KW-1185">Reference proteome</keyword>
<feature type="compositionally biased region" description="Low complexity" evidence="1">
    <location>
        <begin position="87"/>
        <end position="103"/>
    </location>
</feature>
<sequence length="170" mass="18852">MDTEEDKLSLLVTGMNLRDRQVSLHSQNPRNPGNLQPDTIRIIVKNVPISADDGQIHRAHTLQGCDIRAEKLNPKTNVANKPKGRNTKTTDTNSNNANKTNSAKPRKGKASVNETSSSNSDKAQLYIDKFMNTPQCQRRNLSQHHTPPTPPENFHDRTTGNNGPKKAKAL</sequence>
<evidence type="ECO:0000313" key="3">
    <source>
        <dbReference type="Proteomes" id="UP000596742"/>
    </source>
</evidence>
<protein>
    <submittedName>
        <fullName evidence="2">Uncharacterized protein</fullName>
    </submittedName>
</protein>
<feature type="region of interest" description="Disordered" evidence="1">
    <location>
        <begin position="68"/>
        <end position="122"/>
    </location>
</feature>
<proteinExistence type="predicted"/>
<accession>A0A8B6F0R6</accession>
<dbReference type="EMBL" id="UYJE01006075">
    <property type="protein sequence ID" value="VDI42853.1"/>
    <property type="molecule type" value="Genomic_DNA"/>
</dbReference>
<dbReference type="OrthoDB" id="6193523at2759"/>
<dbReference type="Proteomes" id="UP000596742">
    <property type="component" value="Unassembled WGS sequence"/>
</dbReference>
<reference evidence="2" key="1">
    <citation type="submission" date="2018-11" db="EMBL/GenBank/DDBJ databases">
        <authorList>
            <person name="Alioto T."/>
            <person name="Alioto T."/>
        </authorList>
    </citation>
    <scope>NUCLEOTIDE SEQUENCE</scope>
</reference>